<dbReference type="GO" id="GO:0010369">
    <property type="term" value="C:chromocenter"/>
    <property type="evidence" value="ECO:0007669"/>
    <property type="project" value="TreeGrafter"/>
</dbReference>
<sequence length="1133" mass="125121">MGPRKRSNKHGVGKKRKIMDDEHHSIDISKGQEIVVKVEEAQRDLILVTFEHGSQVFQGVLLDSSKGRLPCGIYPPGGEFPPKSPPDANITENDDKLYSVKQRHTYFQQDGTSLDASSKDKKGVQLRKSISLTQRFKNSRMTVRLRPRQVLCSKCQSICNEKSENVSGTKGQKGPEAAASAKTVSENRSNARNSRDRNHNQEHHEPNSSFNRRSEKSPQKSVMLVPKLVKLKPSEIEAATTRKNPCTRSTRSDSDHCDIEVNAGAAPNSAYSVVENNHNNGGKLPKLKLSTNLCTQDSQEGKKKGRIPKMTISTLSISPQNGSETNKDNEENTEMKSPGIPKMILTTTGIVSDYIGDKKDKDLPKNKKQSETCEPRGDAKELRLRSGNVHKLTISAAGQAYGDLAGDRISPIPKLTILPVMQRKDTMDEKETPEIKHSKIVKSLSEDLPSEKMSLRKKRSLGSMEDLWDESVFDETAKKHRREDPEDENAQDLAKQVIEEKETAEGEKPKATPVLKISYGPEGKGTVLKIPSKSTVVTQSTPEVETEEEILKKSKDISAKAARKALKKAKKEAHRKAMLGGASPASVLGGMSPRFGGMSPLRLGGVSPARLGGFSPARFGGTSPARFGGMSPARAAAIDLSTRDLPIKKHKHKVKHKKKHKDDRRHKLLDENKFQGDHSDDTKESSSRPCSTDPDIPVENITPGITWNTSEVKDSPVDLTKHGVVRQISNSKSVTQLSVPLQQQSRHKLSISIKRVSNASYVACDSSHSDSERTVTPTNPVALEDIDSSQAAKPSSESVTHERSQALFELHEHGKIQVADACLLREMEEETKYSAVVSGSENCAIENYSSDTYRIETPEPSLPGSDSPGSDDTCNGAIPDFPSSALGMEEMGQSGTSLLMKLSWQDVNQCSVDDGRLMTVGDVVWGKIHGFPWWPAKVNALRILREQNGETKLQQAHVSWYGSSTQSLMPAETLQPFLQTFKMRYNKRKRGPYREAIKQATSEAEQKHVDGEDCQETSQSNDQRVGELKETESPSSPKALSLVKPKEPSLQHPLPYPQPLQLTQQYLHAQAQHSVSPTMQQQSVQVPPQPQIQQPQQQQQPQPQQQQPQPQQQPPPENLPVLSASPREVDVVS</sequence>
<comment type="caution">
    <text evidence="3">The sequence shown here is derived from an EMBL/GenBank/DDBJ whole genome shotgun (WGS) entry which is preliminary data.</text>
</comment>
<dbReference type="EMBL" id="JAXCGZ010007639">
    <property type="protein sequence ID" value="KAK7078869.1"/>
    <property type="molecule type" value="Genomic_DNA"/>
</dbReference>
<feature type="region of interest" description="Disordered" evidence="1">
    <location>
        <begin position="1"/>
        <end position="23"/>
    </location>
</feature>
<dbReference type="CDD" id="cd20140">
    <property type="entry name" value="PWWP_PWWP2"/>
    <property type="match status" value="1"/>
</dbReference>
<dbReference type="GO" id="GO:0003682">
    <property type="term" value="F:chromatin binding"/>
    <property type="evidence" value="ECO:0007669"/>
    <property type="project" value="TreeGrafter"/>
</dbReference>
<feature type="compositionally biased region" description="Basic and acidic residues" evidence="1">
    <location>
        <begin position="250"/>
        <end position="259"/>
    </location>
</feature>
<feature type="compositionally biased region" description="Low complexity" evidence="1">
    <location>
        <begin position="1080"/>
        <end position="1110"/>
    </location>
</feature>
<dbReference type="GO" id="GO:0005634">
    <property type="term" value="C:nucleus"/>
    <property type="evidence" value="ECO:0007669"/>
    <property type="project" value="TreeGrafter"/>
</dbReference>
<feature type="region of interest" description="Disordered" evidence="1">
    <location>
        <begin position="355"/>
        <end position="379"/>
    </location>
</feature>
<dbReference type="SMART" id="SM00293">
    <property type="entry name" value="PWWP"/>
    <property type="match status" value="1"/>
</dbReference>
<dbReference type="PANTHER" id="PTHR16112">
    <property type="entry name" value="METHYL-CPG BINDING PROTEIN, DROSOPHILA"/>
    <property type="match status" value="1"/>
</dbReference>
<feature type="region of interest" description="Disordered" evidence="1">
    <location>
        <begin position="163"/>
        <end position="259"/>
    </location>
</feature>
<feature type="compositionally biased region" description="Basic and acidic residues" evidence="1">
    <location>
        <begin position="668"/>
        <end position="686"/>
    </location>
</feature>
<gene>
    <name evidence="3" type="ORF">SK128_022091</name>
</gene>
<dbReference type="SUPFAM" id="SSF63748">
    <property type="entry name" value="Tudor/PWWP/MBT"/>
    <property type="match status" value="1"/>
</dbReference>
<evidence type="ECO:0000259" key="2">
    <source>
        <dbReference type="PROSITE" id="PS50812"/>
    </source>
</evidence>
<evidence type="ECO:0000313" key="3">
    <source>
        <dbReference type="EMBL" id="KAK7078869.1"/>
    </source>
</evidence>
<dbReference type="InterPro" id="IPR000313">
    <property type="entry name" value="PWWP_dom"/>
</dbReference>
<feature type="compositionally biased region" description="Basic residues" evidence="1">
    <location>
        <begin position="1"/>
        <end position="17"/>
    </location>
</feature>
<feature type="region of interest" description="Disordered" evidence="1">
    <location>
        <begin position="854"/>
        <end position="875"/>
    </location>
</feature>
<feature type="region of interest" description="Disordered" evidence="1">
    <location>
        <begin position="1069"/>
        <end position="1133"/>
    </location>
</feature>
<dbReference type="PANTHER" id="PTHR16112:SF22">
    <property type="entry name" value="PWWP DOMAIN-CONTAINING 2B"/>
    <property type="match status" value="1"/>
</dbReference>
<protein>
    <recommendedName>
        <fullName evidence="2">PWWP domain-containing protein</fullName>
    </recommendedName>
</protein>
<feature type="region of interest" description="Disordered" evidence="1">
    <location>
        <begin position="316"/>
        <end position="340"/>
    </location>
</feature>
<feature type="region of interest" description="Disordered" evidence="1">
    <location>
        <begin position="999"/>
        <end position="1057"/>
    </location>
</feature>
<feature type="compositionally biased region" description="Low complexity" evidence="1">
    <location>
        <begin position="858"/>
        <end position="872"/>
    </location>
</feature>
<dbReference type="Gene3D" id="2.30.30.140">
    <property type="match status" value="1"/>
</dbReference>
<proteinExistence type="predicted"/>
<reference evidence="3 4" key="1">
    <citation type="submission" date="2023-11" db="EMBL/GenBank/DDBJ databases">
        <title>Halocaridina rubra genome assembly.</title>
        <authorList>
            <person name="Smith C."/>
        </authorList>
    </citation>
    <scope>NUCLEOTIDE SEQUENCE [LARGE SCALE GENOMIC DNA]</scope>
    <source>
        <strain evidence="3">EP-1</strain>
        <tissue evidence="3">Whole</tissue>
    </source>
</reference>
<dbReference type="Proteomes" id="UP001381693">
    <property type="component" value="Unassembled WGS sequence"/>
</dbReference>
<feature type="compositionally biased region" description="Basic and acidic residues" evidence="1">
    <location>
        <begin position="193"/>
        <end position="218"/>
    </location>
</feature>
<evidence type="ECO:0000313" key="4">
    <source>
        <dbReference type="Proteomes" id="UP001381693"/>
    </source>
</evidence>
<dbReference type="PROSITE" id="PS50812">
    <property type="entry name" value="PWWP"/>
    <property type="match status" value="1"/>
</dbReference>
<evidence type="ECO:0000256" key="1">
    <source>
        <dbReference type="SAM" id="MobiDB-lite"/>
    </source>
</evidence>
<dbReference type="AlphaFoldDB" id="A0AAN8XGQ9"/>
<feature type="region of interest" description="Disordered" evidence="1">
    <location>
        <begin position="641"/>
        <end position="711"/>
    </location>
</feature>
<dbReference type="Pfam" id="PF00855">
    <property type="entry name" value="PWWP"/>
    <property type="match status" value="1"/>
</dbReference>
<feature type="region of interest" description="Disordered" evidence="1">
    <location>
        <begin position="764"/>
        <end position="803"/>
    </location>
</feature>
<feature type="compositionally biased region" description="Polar residues" evidence="1">
    <location>
        <begin position="788"/>
        <end position="798"/>
    </location>
</feature>
<feature type="compositionally biased region" description="Basic and acidic residues" evidence="1">
    <location>
        <begin position="325"/>
        <end position="334"/>
    </location>
</feature>
<feature type="domain" description="PWWP" evidence="2">
    <location>
        <begin position="920"/>
        <end position="980"/>
    </location>
</feature>
<name>A0AAN8XGQ9_HALRR</name>
<feature type="compositionally biased region" description="Basic residues" evidence="1">
    <location>
        <begin position="648"/>
        <end position="667"/>
    </location>
</feature>
<keyword evidence="4" id="KW-1185">Reference proteome</keyword>
<organism evidence="3 4">
    <name type="scientific">Halocaridina rubra</name>
    <name type="common">Hawaiian red shrimp</name>
    <dbReference type="NCBI Taxonomy" id="373956"/>
    <lineage>
        <taxon>Eukaryota</taxon>
        <taxon>Metazoa</taxon>
        <taxon>Ecdysozoa</taxon>
        <taxon>Arthropoda</taxon>
        <taxon>Crustacea</taxon>
        <taxon>Multicrustacea</taxon>
        <taxon>Malacostraca</taxon>
        <taxon>Eumalacostraca</taxon>
        <taxon>Eucarida</taxon>
        <taxon>Decapoda</taxon>
        <taxon>Pleocyemata</taxon>
        <taxon>Caridea</taxon>
        <taxon>Atyoidea</taxon>
        <taxon>Atyidae</taxon>
        <taxon>Halocaridina</taxon>
    </lineage>
</organism>
<accession>A0AAN8XGQ9</accession>